<dbReference type="GO" id="GO:0071973">
    <property type="term" value="P:bacterial-type flagellum-dependent cell motility"/>
    <property type="evidence" value="ECO:0007669"/>
    <property type="project" value="InterPro"/>
</dbReference>
<evidence type="ECO:0000256" key="6">
    <source>
        <dbReference type="ARBA" id="ARBA00022795"/>
    </source>
</evidence>
<dbReference type="InterPro" id="IPR051472">
    <property type="entry name" value="T3SS_Stator/FliH"/>
</dbReference>
<dbReference type="InterPro" id="IPR000563">
    <property type="entry name" value="Flag_FliH"/>
</dbReference>
<dbReference type="InterPro" id="IPR018035">
    <property type="entry name" value="Flagellar_FliH/T3SS_HrpE"/>
</dbReference>
<proteinExistence type="inferred from homology"/>
<dbReference type="Pfam" id="PF02108">
    <property type="entry name" value="FliH"/>
    <property type="match status" value="1"/>
</dbReference>
<feature type="domain" description="Flagellar assembly protein FliH/Type III secretion system HrpE" evidence="9">
    <location>
        <begin position="116"/>
        <end position="242"/>
    </location>
</feature>
<dbReference type="CDD" id="cd06503">
    <property type="entry name" value="ATP-synt_Fo_b"/>
    <property type="match status" value="1"/>
</dbReference>
<keyword evidence="5" id="KW-0963">Cytoplasm</keyword>
<dbReference type="PRINTS" id="PR01003">
    <property type="entry name" value="FLGFLIH"/>
</dbReference>
<organism evidence="10 11">
    <name type="scientific">Pelotomaculum schinkii</name>
    <dbReference type="NCBI Taxonomy" id="78350"/>
    <lineage>
        <taxon>Bacteria</taxon>
        <taxon>Bacillati</taxon>
        <taxon>Bacillota</taxon>
        <taxon>Clostridia</taxon>
        <taxon>Eubacteriales</taxon>
        <taxon>Desulfotomaculaceae</taxon>
        <taxon>Pelotomaculum</taxon>
    </lineage>
</organism>
<evidence type="ECO:0000256" key="5">
    <source>
        <dbReference type="ARBA" id="ARBA00022490"/>
    </source>
</evidence>
<dbReference type="SUPFAM" id="SSF160527">
    <property type="entry name" value="V-type ATPase subunit E-like"/>
    <property type="match status" value="1"/>
</dbReference>
<dbReference type="GO" id="GO:0003774">
    <property type="term" value="F:cytoskeletal motor activity"/>
    <property type="evidence" value="ECO:0007669"/>
    <property type="project" value="InterPro"/>
</dbReference>
<evidence type="ECO:0000313" key="10">
    <source>
        <dbReference type="EMBL" id="TEB04935.1"/>
    </source>
</evidence>
<evidence type="ECO:0000256" key="8">
    <source>
        <dbReference type="ARBA" id="ARBA00023225"/>
    </source>
</evidence>
<reference evidence="10 11" key="1">
    <citation type="journal article" date="2018" name="Environ. Microbiol.">
        <title>Novel energy conservation strategies and behaviour of Pelotomaculum schinkii driving syntrophic propionate catabolism.</title>
        <authorList>
            <person name="Hidalgo-Ahumada C.A.P."/>
            <person name="Nobu M.K."/>
            <person name="Narihiro T."/>
            <person name="Tamaki H."/>
            <person name="Liu W.T."/>
            <person name="Kamagata Y."/>
            <person name="Stams A.J.M."/>
            <person name="Imachi H."/>
            <person name="Sousa D.Z."/>
        </authorList>
    </citation>
    <scope>NUCLEOTIDE SEQUENCE [LARGE SCALE GENOMIC DNA]</scope>
    <source>
        <strain evidence="10 11">HH</strain>
    </source>
</reference>
<dbReference type="GO" id="GO:0009288">
    <property type="term" value="C:bacterial-type flagellum"/>
    <property type="evidence" value="ECO:0007669"/>
    <property type="project" value="InterPro"/>
</dbReference>
<dbReference type="Proteomes" id="UP000298324">
    <property type="component" value="Unassembled WGS sequence"/>
</dbReference>
<keyword evidence="7" id="KW-0653">Protein transport</keyword>
<keyword evidence="4" id="KW-0813">Transport</keyword>
<comment type="subcellular location">
    <subcellularLocation>
        <location evidence="2">Cytoplasm</location>
    </subcellularLocation>
</comment>
<evidence type="ECO:0000259" key="9">
    <source>
        <dbReference type="Pfam" id="PF02108"/>
    </source>
</evidence>
<evidence type="ECO:0000256" key="2">
    <source>
        <dbReference type="ARBA" id="ARBA00004496"/>
    </source>
</evidence>
<dbReference type="AlphaFoldDB" id="A0A4Y7R7J9"/>
<sequence>MSFYKIIKAAEVPENLLHVLPLRSYTTLVERESIQYGDNNADVAASIMNQATSQAEEIVSQARVSADEIINQAKSAAGQIEQEAYRSACEKGRQAGYEAGYRDGMAQADQEAATIRAQAAEVLAQAETIRRQTLAAMDQEIVDLAREIAEKLLSAQLTLEPEMVLQVSMETLRLVADRLNVVLYINPVELELVERRKDELLGVLPVRAQLQVVADPSVQAGGCRVETEQGQVDATMETRREELMKALYSE</sequence>
<dbReference type="EMBL" id="QFGA01000003">
    <property type="protein sequence ID" value="TEB04935.1"/>
    <property type="molecule type" value="Genomic_DNA"/>
</dbReference>
<keyword evidence="8" id="KW-1006">Bacterial flagellum protein export</keyword>
<gene>
    <name evidence="10" type="primary">yscL</name>
    <name evidence="10" type="ORF">Psch_03698</name>
</gene>
<evidence type="ECO:0000256" key="1">
    <source>
        <dbReference type="ARBA" id="ARBA00003041"/>
    </source>
</evidence>
<comment type="caution">
    <text evidence="10">The sequence shown here is derived from an EMBL/GenBank/DDBJ whole genome shotgun (WGS) entry which is preliminary data.</text>
</comment>
<comment type="similarity">
    <text evidence="3">Belongs to the FliH family.</text>
</comment>
<dbReference type="PANTHER" id="PTHR34982:SF1">
    <property type="entry name" value="FLAGELLAR ASSEMBLY PROTEIN FLIH"/>
    <property type="match status" value="1"/>
</dbReference>
<dbReference type="GO" id="GO:0044781">
    <property type="term" value="P:bacterial-type flagellum organization"/>
    <property type="evidence" value="ECO:0007669"/>
    <property type="project" value="UniProtKB-KW"/>
</dbReference>
<dbReference type="RefSeq" id="WP_190259221.1">
    <property type="nucleotide sequence ID" value="NZ_QFGA01000003.1"/>
</dbReference>
<accession>A0A4Y7R7J9</accession>
<evidence type="ECO:0000256" key="3">
    <source>
        <dbReference type="ARBA" id="ARBA00006602"/>
    </source>
</evidence>
<keyword evidence="6" id="KW-1005">Bacterial flagellum biogenesis</keyword>
<dbReference type="PANTHER" id="PTHR34982">
    <property type="entry name" value="YOP PROTEINS TRANSLOCATION PROTEIN L"/>
    <property type="match status" value="1"/>
</dbReference>
<evidence type="ECO:0000313" key="11">
    <source>
        <dbReference type="Proteomes" id="UP000298324"/>
    </source>
</evidence>
<dbReference type="GO" id="GO:0015031">
    <property type="term" value="P:protein transport"/>
    <property type="evidence" value="ECO:0007669"/>
    <property type="project" value="UniProtKB-KW"/>
</dbReference>
<dbReference type="GO" id="GO:0005829">
    <property type="term" value="C:cytosol"/>
    <property type="evidence" value="ECO:0007669"/>
    <property type="project" value="TreeGrafter"/>
</dbReference>
<evidence type="ECO:0000256" key="7">
    <source>
        <dbReference type="ARBA" id="ARBA00022927"/>
    </source>
</evidence>
<keyword evidence="11" id="KW-1185">Reference proteome</keyword>
<name>A0A4Y7R7J9_9FIRM</name>
<comment type="function">
    <text evidence="1">Needed for flagellar regrowth and assembly.</text>
</comment>
<evidence type="ECO:0000256" key="4">
    <source>
        <dbReference type="ARBA" id="ARBA00022448"/>
    </source>
</evidence>
<protein>
    <submittedName>
        <fullName evidence="10">Yop proteins translocation protein L</fullName>
    </submittedName>
</protein>